<feature type="compositionally biased region" description="Polar residues" evidence="5">
    <location>
        <begin position="1397"/>
        <end position="1406"/>
    </location>
</feature>
<keyword evidence="2 4" id="KW-0863">Zinc-finger</keyword>
<dbReference type="PROSITE" id="PS01359">
    <property type="entry name" value="ZF_PHD_1"/>
    <property type="match status" value="1"/>
</dbReference>
<dbReference type="Pfam" id="PF00628">
    <property type="entry name" value="PHD"/>
    <property type="match status" value="2"/>
</dbReference>
<feature type="compositionally biased region" description="Polar residues" evidence="5">
    <location>
        <begin position="632"/>
        <end position="648"/>
    </location>
</feature>
<feature type="compositionally biased region" description="Polar residues" evidence="5">
    <location>
        <begin position="778"/>
        <end position="790"/>
    </location>
</feature>
<feature type="compositionally biased region" description="Basic residues" evidence="5">
    <location>
        <begin position="75"/>
        <end position="87"/>
    </location>
</feature>
<feature type="region of interest" description="Disordered" evidence="5">
    <location>
        <begin position="1"/>
        <end position="106"/>
    </location>
</feature>
<proteinExistence type="predicted"/>
<feature type="compositionally biased region" description="Polar residues" evidence="5">
    <location>
        <begin position="889"/>
        <end position="900"/>
    </location>
</feature>
<dbReference type="CDD" id="cd15534">
    <property type="entry name" value="PHD2_PHF12_Rco1"/>
    <property type="match status" value="1"/>
</dbReference>
<evidence type="ECO:0000256" key="5">
    <source>
        <dbReference type="SAM" id="MobiDB-lite"/>
    </source>
</evidence>
<dbReference type="GO" id="GO:0006357">
    <property type="term" value="P:regulation of transcription by RNA polymerase II"/>
    <property type="evidence" value="ECO:0007669"/>
    <property type="project" value="TreeGrafter"/>
</dbReference>
<evidence type="ECO:0000313" key="7">
    <source>
        <dbReference type="EMBL" id="KAG0140436.1"/>
    </source>
</evidence>
<feature type="compositionally biased region" description="Low complexity" evidence="5">
    <location>
        <begin position="1165"/>
        <end position="1174"/>
    </location>
</feature>
<accession>A0A9P6T646</accession>
<feature type="compositionally biased region" description="Polar residues" evidence="5">
    <location>
        <begin position="975"/>
        <end position="986"/>
    </location>
</feature>
<feature type="compositionally biased region" description="Polar residues" evidence="5">
    <location>
        <begin position="417"/>
        <end position="439"/>
    </location>
</feature>
<evidence type="ECO:0000256" key="2">
    <source>
        <dbReference type="ARBA" id="ARBA00022771"/>
    </source>
</evidence>
<feature type="region of interest" description="Disordered" evidence="5">
    <location>
        <begin position="738"/>
        <end position="1301"/>
    </location>
</feature>
<feature type="region of interest" description="Disordered" evidence="5">
    <location>
        <begin position="1388"/>
        <end position="1418"/>
    </location>
</feature>
<organism evidence="7 8">
    <name type="scientific">Cronartium quercuum f. sp. fusiforme G11</name>
    <dbReference type="NCBI Taxonomy" id="708437"/>
    <lineage>
        <taxon>Eukaryota</taxon>
        <taxon>Fungi</taxon>
        <taxon>Dikarya</taxon>
        <taxon>Basidiomycota</taxon>
        <taxon>Pucciniomycotina</taxon>
        <taxon>Pucciniomycetes</taxon>
        <taxon>Pucciniales</taxon>
        <taxon>Coleosporiaceae</taxon>
        <taxon>Cronartium</taxon>
    </lineage>
</organism>
<dbReference type="EMBL" id="MU167445">
    <property type="protein sequence ID" value="KAG0140436.1"/>
    <property type="molecule type" value="Genomic_DNA"/>
</dbReference>
<feature type="compositionally biased region" description="Polar residues" evidence="5">
    <location>
        <begin position="8"/>
        <end position="27"/>
    </location>
</feature>
<feature type="compositionally biased region" description="Pro residues" evidence="5">
    <location>
        <begin position="1287"/>
        <end position="1297"/>
    </location>
</feature>
<evidence type="ECO:0000256" key="3">
    <source>
        <dbReference type="ARBA" id="ARBA00022833"/>
    </source>
</evidence>
<gene>
    <name evidence="7" type="ORF">CROQUDRAFT_358638</name>
</gene>
<name>A0A9P6T646_9BASI</name>
<evidence type="ECO:0000256" key="1">
    <source>
        <dbReference type="ARBA" id="ARBA00022723"/>
    </source>
</evidence>
<keyword evidence="1" id="KW-0479">Metal-binding</keyword>
<dbReference type="Gene3D" id="3.30.40.10">
    <property type="entry name" value="Zinc/RING finger domain, C3HC4 (zinc finger)"/>
    <property type="match status" value="2"/>
</dbReference>
<dbReference type="SMART" id="SM00249">
    <property type="entry name" value="PHD"/>
    <property type="match status" value="2"/>
</dbReference>
<comment type="caution">
    <text evidence="7">The sequence shown here is derived from an EMBL/GenBank/DDBJ whole genome shotgun (WGS) entry which is preliminary data.</text>
</comment>
<protein>
    <recommendedName>
        <fullName evidence="6">PHD-type domain-containing protein</fullName>
    </recommendedName>
</protein>
<feature type="region of interest" description="Disordered" evidence="5">
    <location>
        <begin position="383"/>
        <end position="470"/>
    </location>
</feature>
<feature type="compositionally biased region" description="Polar residues" evidence="5">
    <location>
        <begin position="1119"/>
        <end position="1134"/>
    </location>
</feature>
<evidence type="ECO:0000259" key="6">
    <source>
        <dbReference type="PROSITE" id="PS50016"/>
    </source>
</evidence>
<feature type="domain" description="PHD-type" evidence="6">
    <location>
        <begin position="117"/>
        <end position="166"/>
    </location>
</feature>
<dbReference type="InterPro" id="IPR013083">
    <property type="entry name" value="Znf_RING/FYVE/PHD"/>
</dbReference>
<feature type="compositionally biased region" description="Low complexity" evidence="5">
    <location>
        <begin position="1003"/>
        <end position="1021"/>
    </location>
</feature>
<sequence length="1418" mass="148605">MSDLPPQAATSTPLDGIGPSNTPTTDLAPTDAQPSAPSPPPLPPPPPPPSSSSLPSQKRPLPEQGPTTTSVTASRAKRPRANVKYRNGKGPSRRMATAGAANSSRLSSGIEMTNVSSDFCAACGAAGLYVCCDGCPRVFHPFCLEPPLSGVEEAGEHWYCRECDASRGRHPPIPSTSSGLFSPLIQQQHNENPKAFKLPEGLRNRYEHVATNPHTGDFVDQSCIKSKKKLDGVKGYADEPTPYQIKTRDGRTILCYQCGLGASAAKKLKILGCDECDQYFHLDCLDPPLVALPSTSVKWVCPLHSEKAVPARRVPKESVTVTITKPNTPNDGDIDVILASQKRIKAKKVEEISINRVRYQVPENIIILDFWSKLGKTDHAQLLTSRTRESSPLTSLSSNLGSPRAPILGQDILPPSAATSEDASSLVTSPGRKTNNSLLAPNGLGCSIYGDASQPTSRASSPEPLQSAARGVVRPDLSCLLQAASETSKAPKAFDKSGLDLLGDAVSVELSTSIEQPEVKRKPPASRRTLAVGLRRSSPPRTRRRGSGRVEETSTRSSPTSSTTPGPLTSTKLLTSQVSEKEGAIDTTTSSSIAVSNGNPLTGVENAGLESIKTQEASIPFPQSNMSCHSVLTPTASGSNSPSLTKIPNATRRVRKSSNLASKKKATSVKDPMPSGLTLSMPLDVSPETIEPANMSQMPVKEPTPNPDTDGEGSSQLSKGPTRIRIKGTKYLERLAQDFSDQQAGSGLPSFSQFSKQSSMSGNSEVHANPSANGIFASEQQPIATSQKLTPSEKVPGKRLESSKKPSKVSAPRARTAKRPSSALEMSPVTPVSRATNIKPSALDTRLGPGPSPQTVTGPSKSVPARKRTKKTPAAPIVDSAGIGPPSEPAQTGSRASTAQHVPPRKKPRANNYSADGGDPAGPSQTKCIPNKRLESDPLAGSMSIGSSAPLAISRLSPATSPITPQGPNAHLSILNPTQTGSSTDTPGIPKKGRVTNSKKKVVSSAPLTSSSLSVESPAVPKTVQKAPERNNATGHGSVAQRPRASLLPETRRLPTQASVKFTPQPAHDLIDPKRTVAAGPAQVPTSPSASPSTSYQPRDNPLPKAVPSLPRKCGTGAVKSTASPRLSLPNSHLSPEALVVESPLSQQMSPVVRTLKATDPSPPSASQSTSADASRPKDSRSATKTVKARVRKRVVSAPDPNPDQAVGESSAPGKTQAAATGGPPEETRLEKIGPSETLGPAPSSLPPNVGAGATAPTAPKPSLSTAKPTDSAAVRKKKKTSKAKPDPPPPSAPPSVIPSSSMIPIPNFSASLPFVPHPQNNTLPFVPHPQQQHLYVGHPQHGPFVHPPIGYVAHPQYPLAVLKAVPTQVTSQVHKPSQENALQPIAGSIQAPPQPIASTSISQILNGHHPPEPSSTQ</sequence>
<evidence type="ECO:0000313" key="8">
    <source>
        <dbReference type="Proteomes" id="UP000886653"/>
    </source>
</evidence>
<dbReference type="GO" id="GO:0008270">
    <property type="term" value="F:zinc ion binding"/>
    <property type="evidence" value="ECO:0007669"/>
    <property type="project" value="UniProtKB-KW"/>
</dbReference>
<feature type="region of interest" description="Disordered" evidence="5">
    <location>
        <begin position="632"/>
        <end position="724"/>
    </location>
</feature>
<dbReference type="GO" id="GO:0032221">
    <property type="term" value="C:Rpd3S complex"/>
    <property type="evidence" value="ECO:0007669"/>
    <property type="project" value="TreeGrafter"/>
</dbReference>
<feature type="domain" description="PHD-type" evidence="6">
    <location>
        <begin position="252"/>
        <end position="307"/>
    </location>
</feature>
<dbReference type="PROSITE" id="PS50016">
    <property type="entry name" value="ZF_PHD_2"/>
    <property type="match status" value="2"/>
</dbReference>
<feature type="compositionally biased region" description="Pro residues" evidence="5">
    <location>
        <begin position="36"/>
        <end position="50"/>
    </location>
</feature>
<keyword evidence="3" id="KW-0862">Zinc</keyword>
<feature type="compositionally biased region" description="Basic residues" evidence="5">
    <location>
        <begin position="991"/>
        <end position="1002"/>
    </location>
</feature>
<reference evidence="7" key="1">
    <citation type="submission" date="2013-11" db="EMBL/GenBank/DDBJ databases">
        <title>Genome sequence of the fusiform rust pathogen reveals effectors for host alternation and coevolution with pine.</title>
        <authorList>
            <consortium name="DOE Joint Genome Institute"/>
            <person name="Smith K."/>
            <person name="Pendleton A."/>
            <person name="Kubisiak T."/>
            <person name="Anderson C."/>
            <person name="Salamov A."/>
            <person name="Aerts A."/>
            <person name="Riley R."/>
            <person name="Clum A."/>
            <person name="Lindquist E."/>
            <person name="Ence D."/>
            <person name="Campbell M."/>
            <person name="Kronenberg Z."/>
            <person name="Feau N."/>
            <person name="Dhillon B."/>
            <person name="Hamelin R."/>
            <person name="Burleigh J."/>
            <person name="Smith J."/>
            <person name="Yandell M."/>
            <person name="Nelson C."/>
            <person name="Grigoriev I."/>
            <person name="Davis J."/>
        </authorList>
    </citation>
    <scope>NUCLEOTIDE SEQUENCE</scope>
    <source>
        <strain evidence="7">G11</strain>
    </source>
</reference>
<dbReference type="Proteomes" id="UP000886653">
    <property type="component" value="Unassembled WGS sequence"/>
</dbReference>
<dbReference type="InterPro" id="IPR001965">
    <property type="entry name" value="Znf_PHD"/>
</dbReference>
<feature type="compositionally biased region" description="Polar residues" evidence="5">
    <location>
        <begin position="383"/>
        <end position="401"/>
    </location>
</feature>
<feature type="compositionally biased region" description="Low complexity" evidence="5">
    <location>
        <begin position="750"/>
        <end position="764"/>
    </location>
</feature>
<keyword evidence="8" id="KW-1185">Reference proteome</keyword>
<dbReference type="SUPFAM" id="SSF57903">
    <property type="entry name" value="FYVE/PHD zinc finger"/>
    <property type="match status" value="2"/>
</dbReference>
<dbReference type="PANTHER" id="PTHR47636:SF1">
    <property type="entry name" value="TRANSCRIPTIONAL REGULATORY PROTEIN RCO1"/>
    <property type="match status" value="1"/>
</dbReference>
<feature type="compositionally biased region" description="Low complexity" evidence="5">
    <location>
        <begin position="1081"/>
        <end position="1098"/>
    </location>
</feature>
<feature type="compositionally biased region" description="Polar residues" evidence="5">
    <location>
        <begin position="957"/>
        <end position="967"/>
    </location>
</feature>
<dbReference type="InterPro" id="IPR019786">
    <property type="entry name" value="Zinc_finger_PHD-type_CS"/>
</dbReference>
<feature type="region of interest" description="Disordered" evidence="5">
    <location>
        <begin position="514"/>
        <end position="599"/>
    </location>
</feature>
<dbReference type="InterPro" id="IPR011011">
    <property type="entry name" value="Znf_FYVE_PHD"/>
</dbReference>
<feature type="compositionally biased region" description="Low complexity" evidence="5">
    <location>
        <begin position="555"/>
        <end position="576"/>
    </location>
</feature>
<dbReference type="OrthoDB" id="5876363at2759"/>
<evidence type="ECO:0000256" key="4">
    <source>
        <dbReference type="PROSITE-ProRule" id="PRU00146"/>
    </source>
</evidence>
<dbReference type="InterPro" id="IPR052819">
    <property type="entry name" value="Chromatin_regulatory_protein"/>
</dbReference>
<feature type="compositionally biased region" description="Polar residues" evidence="5">
    <location>
        <begin position="453"/>
        <end position="464"/>
    </location>
</feature>
<feature type="compositionally biased region" description="Polar residues" evidence="5">
    <location>
        <begin position="586"/>
        <end position="599"/>
    </location>
</feature>
<dbReference type="InterPro" id="IPR019787">
    <property type="entry name" value="Znf_PHD-finger"/>
</dbReference>
<feature type="compositionally biased region" description="Basic and acidic residues" evidence="5">
    <location>
        <begin position="795"/>
        <end position="804"/>
    </location>
</feature>
<dbReference type="PANTHER" id="PTHR47636">
    <property type="entry name" value="TRANSCRIPTIONAL REGULATORY PROTEIN RCO1"/>
    <property type="match status" value="1"/>
</dbReference>
<feature type="compositionally biased region" description="Basic residues" evidence="5">
    <location>
        <begin position="652"/>
        <end position="667"/>
    </location>
</feature>